<sequence>MIDASPLANLRSYAAQIPALAGRREQPEPDALERLFDLGAELPPYEPNRLDLVVRGADPVLTGLRGIAGPVRAELADPRAAALVRRVSDAVASLGAEAASARRRGADPNALADVAERYAWLHAAAACVHLWWSNRHRPLYGGGPGDSGWLTAVLSFLLARAAGTDPAGTAPICCPPSTPRTPCAGEPADDRPAGPPRARHLPPVRPDGDLLMSQAELTDLARRFEQYLGDPHDPASRMPFTAVLDHDEHDTFPYAFVGMLRRWGFLDYGLPAEQGGKAGNPETGFTLMRLVARRDGATAIALGLTQAAFTPVWIAGTDEQKRRQIADIHGGVGLSWGCPRPRTAATC</sequence>
<dbReference type="SUPFAM" id="SSF56645">
    <property type="entry name" value="Acyl-CoA dehydrogenase NM domain-like"/>
    <property type="match status" value="1"/>
</dbReference>
<gene>
    <name evidence="3" type="ORF">SHKM778_25740</name>
</gene>
<dbReference type="GO" id="GO:0050660">
    <property type="term" value="F:flavin adenine dinucleotide binding"/>
    <property type="evidence" value="ECO:0007669"/>
    <property type="project" value="InterPro"/>
</dbReference>
<dbReference type="Pfam" id="PF02771">
    <property type="entry name" value="Acyl-CoA_dh_N"/>
    <property type="match status" value="1"/>
</dbReference>
<reference evidence="3" key="1">
    <citation type="submission" date="2024-06" db="EMBL/GenBank/DDBJ databases">
        <authorList>
            <consortium name="consrtm"/>
            <person name="Uemura M."/>
            <person name="Terahara T."/>
        </authorList>
    </citation>
    <scope>NUCLEOTIDE SEQUENCE</scope>
    <source>
        <strain evidence="3">KM77-8</strain>
    </source>
</reference>
<dbReference type="Gene3D" id="1.10.540.10">
    <property type="entry name" value="Acyl-CoA dehydrogenase/oxidase, N-terminal domain"/>
    <property type="match status" value="1"/>
</dbReference>
<dbReference type="GO" id="GO:0016627">
    <property type="term" value="F:oxidoreductase activity, acting on the CH-CH group of donors"/>
    <property type="evidence" value="ECO:0007669"/>
    <property type="project" value="InterPro"/>
</dbReference>
<evidence type="ECO:0000259" key="2">
    <source>
        <dbReference type="Pfam" id="PF02771"/>
    </source>
</evidence>
<name>A0AAT9HFW6_9ACTN</name>
<feature type="domain" description="Acyl-CoA dehydrogenase/oxidase N-terminal" evidence="2">
    <location>
        <begin position="244"/>
        <end position="327"/>
    </location>
</feature>
<dbReference type="EMBL" id="AP035768">
    <property type="protein sequence ID" value="BFO16186.1"/>
    <property type="molecule type" value="Genomic_DNA"/>
</dbReference>
<proteinExistence type="predicted"/>
<accession>A0AAT9HFW6</accession>
<dbReference type="InterPro" id="IPR009100">
    <property type="entry name" value="AcylCoA_DH/oxidase_NM_dom_sf"/>
</dbReference>
<dbReference type="InterPro" id="IPR037069">
    <property type="entry name" value="AcylCoA_DH/ox_N_sf"/>
</dbReference>
<protein>
    <recommendedName>
        <fullName evidence="2">Acyl-CoA dehydrogenase/oxidase N-terminal domain-containing protein</fullName>
    </recommendedName>
</protein>
<evidence type="ECO:0000256" key="1">
    <source>
        <dbReference type="SAM" id="MobiDB-lite"/>
    </source>
</evidence>
<dbReference type="InterPro" id="IPR013786">
    <property type="entry name" value="AcylCoA_DH/ox_N"/>
</dbReference>
<dbReference type="AlphaFoldDB" id="A0AAT9HFW6"/>
<evidence type="ECO:0000313" key="3">
    <source>
        <dbReference type="EMBL" id="BFO16186.1"/>
    </source>
</evidence>
<feature type="region of interest" description="Disordered" evidence="1">
    <location>
        <begin position="178"/>
        <end position="208"/>
    </location>
</feature>
<reference evidence="3" key="2">
    <citation type="submission" date="2024-07" db="EMBL/GenBank/DDBJ databases">
        <title>Streptomyces haneummycinica sp. nov., a new antibiotic-producing actinobacterium isolated from marine sediment.</title>
        <authorList>
            <person name="Uemura M."/>
            <person name="Hamada M."/>
            <person name="Hirano S."/>
            <person name="Kobayashi K."/>
            <person name="Ohshiro T."/>
            <person name="Kobayashi T."/>
            <person name="Terahara T."/>
        </authorList>
    </citation>
    <scope>NUCLEOTIDE SEQUENCE</scope>
    <source>
        <strain evidence="3">KM77-8</strain>
    </source>
</reference>
<organism evidence="3">
    <name type="scientific">Streptomyces haneummycinicus</name>
    <dbReference type="NCBI Taxonomy" id="3074435"/>
    <lineage>
        <taxon>Bacteria</taxon>
        <taxon>Bacillati</taxon>
        <taxon>Actinomycetota</taxon>
        <taxon>Actinomycetes</taxon>
        <taxon>Kitasatosporales</taxon>
        <taxon>Streptomycetaceae</taxon>
        <taxon>Streptomyces</taxon>
    </lineage>
</organism>